<protein>
    <submittedName>
        <fullName evidence="1">Uncharacterized protein</fullName>
    </submittedName>
</protein>
<dbReference type="EMBL" id="JANHOG010000362">
    <property type="protein sequence ID" value="KAJ3555129.1"/>
    <property type="molecule type" value="Genomic_DNA"/>
</dbReference>
<reference evidence="1" key="1">
    <citation type="submission" date="2022-07" db="EMBL/GenBank/DDBJ databases">
        <title>Genome Sequence of Phlebia brevispora.</title>
        <authorList>
            <person name="Buettner E."/>
        </authorList>
    </citation>
    <scope>NUCLEOTIDE SEQUENCE</scope>
    <source>
        <strain evidence="1">MPL23</strain>
    </source>
</reference>
<evidence type="ECO:0000313" key="2">
    <source>
        <dbReference type="Proteomes" id="UP001148662"/>
    </source>
</evidence>
<accession>A0ACC1T8E4</accession>
<sequence>MSSGVITHQPSEEATRGDIITFPGPHPWNSLDDSVICKISTLYINSFPLPESWQRLEYVSPNNERCKTHKVLRKGFRLHDLMRVCTRWYRSLRTHPYWATFSKRIRCDTCNASCQGSDPWRVSYRILRDHCEGCLYNLKPSHMLPEGHVHSPSCTECLMFVIPEESFGLAPRVINHGFCFDREQQKCWPTDAQKNEFAVNPLTVRSDGSIIVPLCQPCRAEALDRIAKLSGLESLEKCREYHSFLEMVVDTYLSPGCITENLFYEQFLNEEYETASQSTQLCQELDTNTYDFDARSRALVTASPKLERHIVLHFQARVRYAQHLLWDRIMKGYWVNIIEPARPTVLRAEHPVNNAPLPNRNAQSVRVVTWVADARSRKWLPNTGLIEVAPPSLDIELIPVPVQTLFKDTYNDLLFRLLLGPLGNIAVHISKAKKKPGKSTTSSRIPDLKLVFKHLKNEKFWVDTKTKEWVNYILPLIPSRLENLPESTVAVIDAAWRHAYETAVNRTVDGSQLADRKEVYEQISFLRPQTASRVRRHDEESEMEEPPRKIRKIPRDEHVLTREPQTSTMHAVDQFKAQLPAAYVNSNSGLPAGKRETVFRFRLWSPTKTGHKRKGKVRDILSCFVLFVQDIGKMRFLKELLVRPKIERLRHRRVQTPREVPLSDCDTLGPCPDVYLVSGHKTAHFRGHSRAKMTDLTFCYLHMTPEDLEVLDTIGTMDYISGDLSDTDIDVPAFMKPPNPDDSDVLPSEVHPSYPFGNPNSLKHPASRPRRPWDPSSRALFEDMGYAGGGVNGSLRWRDLALDILLPVDEEKEEAERAAHARKMASGIATSHPHPPHAMPQPQAVPPAQTTVEEMDEDDAENDENEEDEDEDNDDEDEDSDNEDEDEDDNAEDD</sequence>
<dbReference type="Proteomes" id="UP001148662">
    <property type="component" value="Unassembled WGS sequence"/>
</dbReference>
<keyword evidence="2" id="KW-1185">Reference proteome</keyword>
<proteinExistence type="predicted"/>
<name>A0ACC1T8E4_9APHY</name>
<comment type="caution">
    <text evidence="1">The sequence shown here is derived from an EMBL/GenBank/DDBJ whole genome shotgun (WGS) entry which is preliminary data.</text>
</comment>
<organism evidence="1 2">
    <name type="scientific">Phlebia brevispora</name>
    <dbReference type="NCBI Taxonomy" id="194682"/>
    <lineage>
        <taxon>Eukaryota</taxon>
        <taxon>Fungi</taxon>
        <taxon>Dikarya</taxon>
        <taxon>Basidiomycota</taxon>
        <taxon>Agaricomycotina</taxon>
        <taxon>Agaricomycetes</taxon>
        <taxon>Polyporales</taxon>
        <taxon>Meruliaceae</taxon>
        <taxon>Phlebia</taxon>
    </lineage>
</organism>
<evidence type="ECO:0000313" key="1">
    <source>
        <dbReference type="EMBL" id="KAJ3555129.1"/>
    </source>
</evidence>
<gene>
    <name evidence="1" type="ORF">NM688_g2747</name>
</gene>